<feature type="coiled-coil region" evidence="2">
    <location>
        <begin position="981"/>
        <end position="1008"/>
    </location>
</feature>
<comment type="similarity">
    <text evidence="1">Belongs to the RICTOR family.</text>
</comment>
<dbReference type="InterPro" id="IPR028267">
    <property type="entry name" value="Pianissimo_N"/>
</dbReference>
<organism evidence="7 8">
    <name type="scientific">Adineta ricciae</name>
    <name type="common">Rotifer</name>
    <dbReference type="NCBI Taxonomy" id="249248"/>
    <lineage>
        <taxon>Eukaryota</taxon>
        <taxon>Metazoa</taxon>
        <taxon>Spiralia</taxon>
        <taxon>Gnathifera</taxon>
        <taxon>Rotifera</taxon>
        <taxon>Eurotatoria</taxon>
        <taxon>Bdelloidea</taxon>
        <taxon>Adinetida</taxon>
        <taxon>Adinetidae</taxon>
        <taxon>Adineta</taxon>
    </lineage>
</organism>
<evidence type="ECO:0000313" key="7">
    <source>
        <dbReference type="EMBL" id="CAF1273833.1"/>
    </source>
</evidence>
<evidence type="ECO:0000259" key="6">
    <source>
        <dbReference type="SMART" id="SM01310"/>
    </source>
</evidence>
<dbReference type="Pfam" id="PF14668">
    <property type="entry name" value="RICTOR_V"/>
    <property type="match status" value="1"/>
</dbReference>
<evidence type="ECO:0000256" key="3">
    <source>
        <dbReference type="SAM" id="MobiDB-lite"/>
    </source>
</evidence>
<evidence type="ECO:0000313" key="8">
    <source>
        <dbReference type="Proteomes" id="UP000663852"/>
    </source>
</evidence>
<dbReference type="InterPro" id="IPR029451">
    <property type="entry name" value="RICTOR_M"/>
</dbReference>
<evidence type="ECO:0000256" key="1">
    <source>
        <dbReference type="ARBA" id="ARBA00008878"/>
    </source>
</evidence>
<dbReference type="EMBL" id="CAJNOJ010000195">
    <property type="protein sequence ID" value="CAF1273833.1"/>
    <property type="molecule type" value="Genomic_DNA"/>
</dbReference>
<dbReference type="GO" id="GO:0038203">
    <property type="term" value="P:TORC2 signaling"/>
    <property type="evidence" value="ECO:0007669"/>
    <property type="project" value="TreeGrafter"/>
</dbReference>
<dbReference type="Pfam" id="PF14664">
    <property type="entry name" value="RICTOR_N"/>
    <property type="match status" value="2"/>
</dbReference>
<keyword evidence="2" id="KW-0175">Coiled coil</keyword>
<evidence type="ECO:0000256" key="2">
    <source>
        <dbReference type="SAM" id="Coils"/>
    </source>
</evidence>
<feature type="domain" description="Rapamycin-insensitive companion of mTOR middle" evidence="4">
    <location>
        <begin position="582"/>
        <end position="815"/>
    </location>
</feature>
<proteinExistence type="inferred from homology"/>
<dbReference type="GO" id="GO:0031932">
    <property type="term" value="C:TORC2 complex"/>
    <property type="evidence" value="ECO:0007669"/>
    <property type="project" value="InterPro"/>
</dbReference>
<dbReference type="Proteomes" id="UP000663852">
    <property type="component" value="Unassembled WGS sequence"/>
</dbReference>
<feature type="region of interest" description="Disordered" evidence="3">
    <location>
        <begin position="1510"/>
        <end position="1539"/>
    </location>
</feature>
<dbReference type="InterPro" id="IPR016024">
    <property type="entry name" value="ARM-type_fold"/>
</dbReference>
<evidence type="ECO:0008006" key="9">
    <source>
        <dbReference type="Google" id="ProtNLM"/>
    </source>
</evidence>
<dbReference type="SMART" id="SM01307">
    <property type="entry name" value="RICTOR_M"/>
    <property type="match status" value="1"/>
</dbReference>
<gene>
    <name evidence="7" type="ORF">EDS130_LOCUS29174</name>
</gene>
<reference evidence="7" key="1">
    <citation type="submission" date="2021-02" db="EMBL/GenBank/DDBJ databases">
        <authorList>
            <person name="Nowell W R."/>
        </authorList>
    </citation>
    <scope>NUCLEOTIDE SEQUENCE</scope>
</reference>
<feature type="domain" description="Rapamycin-insensitive companion of mTOR" evidence="6">
    <location>
        <begin position="1008"/>
        <end position="1080"/>
    </location>
</feature>
<sequence length="1688" mass="190673">MTMTGFLHLCDQILIASSPYSPYDPSKKPLSTLLNEMTYYVASTLRIDNEDECIIHGLQILLLSDVERVRAASLRALRYSIHRATIFDKFLECRLDYLVCRSLTIDLRNARERLEAYKFIRRLFVLYSQRIPHSLVYVLNAIVSSSSTTPASRTANTTPIVRSDQMVKCCLELLCEIALQNPHVLHACHAINTMLKYIIDLDQDELRESVLYALLHAVDRFTINDNSEPTILDAVDPNGPAWVLVDEGMRERHELIGNMFSQLVAIFSLCEKGALKASERRAMTPAAIDSLLIKEPDKIKTLKSCASALSTILHSWIGKDFLRETVEIDFVFIEGFTAFCQTRNSSIRLLVNCLLVQSEAMKIIILDLFYDLLNLDVPTMCDNYETALRSMYQIWNLTTVEEGYTYVASEGAAKLPRLSSTRPNLLDSHMALMLLTFIDAGFIEAISELASSDNTLLATRATLLLANFIWLCNEHLPEEQSFLLLPLLMDIAIADDDSIKRSFAKEAMLNINAFFEFKQRTRHVHSFQLAQLIYHAQHLNDYYTLPQTIAPEPTRRISIPSIDDPPSFLKWSFSTPFRTLNLIAEKIDGSIRETNTLQIDNYRKWNWDLILALLKDFSKQANQVQGDLYELFLDKLCDFFKPEQNNGFNDIALIDSLSDVTCRALLAFSDLLVYPPQAASNHIRATASNVARTLLTSVSEALQQSINAMKEGTVRATITEHDLLSKNSVYYYLFLGRLSKSSVGTQAMIESDIFIRLSEMLKMDDEFATSAIVALSSFNYYYDTPCRTYLSQALKSSCTALRLYSTSLLRVILRSNPVAFSSWGLTLVVSQLHDTNQLVIIESASILDEALEDRRLVNIFYKQWHTFSLLKNTNSFLSTVYHLTVARLSSIPFHQVQHDEKHISMIREELAYWDSTFNAQYVYHMETRLFAAYSDGQLLSDDYFERRKSLSANRTKKKKLSAHVLTHIYRQLCLHYDGFNLLRTESRLEQYASELKQHRTNCINVQETKIIKEALWALAHTASTDLGCSWLMEKDLLPDILRFAEECQNLSVRGTAFYALSLIAQTPDGAMSLKDFGWETYRVRSHSIPPTLANTDTYQNSERRISRGVITGSSVYKNVSVQITPPTSSPAISDSADHPVKPLTNELTYGETIPLFRCHVHKDSTSTDVKSKRSLTLPSTISTNTNDKLEVRHSNHGNSIFSIKISTLFFYSIVIITEDSGPPTPTNKTATVTFPDCLEPGGAPLLVSVPIRRCSSISKELTNTAVYRDSGIASGATGSFSDVEYSRSPTYGNYAPHSQSQSAAVQSATDSLPLERFRPRSKSAHQSSALRQSKQLQKVPEVIQALRAPTAGHGAASEPSQTDELYRSRLLRCNFLLKPDAAGYEYARRVQKTSHAIYSHLVNSTTNESHIEEISIKGKNDDLVLPFHCCTSILYKKIYESHDSRDLQIDKFMTKDGKYASEQRDLDDADEDDNTVYRGLAVPVDIRQVVEISDGYNLNYETWSDLVRSRSRGNTNADQARTRSATGASSSSGEFTPSSPAIVQQDQTVPTPVPIPANQTTVSLNICMMCANNPTNSTPHENPHITMQTDFVDVKSLASRLIAAIHSEEVEKKLLSWKESRPQIFDNICLYSEICYILTMSTVRIPAQRFLHDLFSDCQFQKLRKHRRHVDVLIEEDDEDEIDTSTSS</sequence>
<feature type="compositionally biased region" description="Low complexity" evidence="3">
    <location>
        <begin position="1522"/>
        <end position="1539"/>
    </location>
</feature>
<dbReference type="PANTHER" id="PTHR13298">
    <property type="entry name" value="CYTOSOLIC REGULATOR PIANISSIMO"/>
    <property type="match status" value="1"/>
</dbReference>
<dbReference type="InterPro" id="IPR029452">
    <property type="entry name" value="RICTOR_V"/>
</dbReference>
<evidence type="ECO:0000259" key="4">
    <source>
        <dbReference type="SMART" id="SM01307"/>
    </source>
</evidence>
<accession>A0A815BZH6</accession>
<dbReference type="SMART" id="SM01308">
    <property type="entry name" value="RICTOR_N"/>
    <property type="match status" value="1"/>
</dbReference>
<name>A0A815BZH6_ADIRI</name>
<protein>
    <recommendedName>
        <fullName evidence="9">Rapamycin-insensitive companion of mTOR</fullName>
    </recommendedName>
</protein>
<dbReference type="PANTHER" id="PTHR13298:SF11">
    <property type="entry name" value="RAPAMYCIN-INSENSITIVE COMPANION OF MTOR"/>
    <property type="match status" value="1"/>
</dbReference>
<dbReference type="Pfam" id="PF14663">
    <property type="entry name" value="RasGEF_N_2"/>
    <property type="match status" value="1"/>
</dbReference>
<dbReference type="Pfam" id="PF14666">
    <property type="entry name" value="RICTOR_M"/>
    <property type="match status" value="1"/>
</dbReference>
<evidence type="ECO:0000259" key="5">
    <source>
        <dbReference type="SMART" id="SM01308"/>
    </source>
</evidence>
<dbReference type="OrthoDB" id="271111at2759"/>
<feature type="region of interest" description="Disordered" evidence="3">
    <location>
        <begin position="1291"/>
        <end position="1311"/>
    </location>
</feature>
<comment type="caution">
    <text evidence="7">The sequence shown here is derived from an EMBL/GenBank/DDBJ whole genome shotgun (WGS) entry which is preliminary data.</text>
</comment>
<dbReference type="InterPro" id="IPR029453">
    <property type="entry name" value="Rictor_IV"/>
</dbReference>
<dbReference type="GO" id="GO:0043539">
    <property type="term" value="F:protein serine/threonine kinase activator activity"/>
    <property type="evidence" value="ECO:0007669"/>
    <property type="project" value="TreeGrafter"/>
</dbReference>
<dbReference type="SUPFAM" id="SSF48371">
    <property type="entry name" value="ARM repeat"/>
    <property type="match status" value="2"/>
</dbReference>
<dbReference type="SMART" id="SM01310">
    <property type="entry name" value="RICTOR_V"/>
    <property type="match status" value="1"/>
</dbReference>
<feature type="domain" description="Rapamycin-insensitive companion of mTOR N-terminal" evidence="5">
    <location>
        <begin position="31"/>
        <end position="477"/>
    </location>
</feature>
<dbReference type="InterPro" id="IPR028268">
    <property type="entry name" value="Pianissimo_fam"/>
</dbReference>
<feature type="compositionally biased region" description="Low complexity" evidence="3">
    <location>
        <begin position="1298"/>
        <end position="1308"/>
    </location>
</feature>
<dbReference type="GO" id="GO:0051897">
    <property type="term" value="P:positive regulation of phosphatidylinositol 3-kinase/protein kinase B signal transduction"/>
    <property type="evidence" value="ECO:0007669"/>
    <property type="project" value="TreeGrafter"/>
</dbReference>